<evidence type="ECO:0000256" key="4">
    <source>
        <dbReference type="SAM" id="MobiDB-lite"/>
    </source>
</evidence>
<dbReference type="SUPFAM" id="SSF52161">
    <property type="entry name" value="Ribosomal protein L13"/>
    <property type="match status" value="1"/>
</dbReference>
<evidence type="ECO:0000256" key="1">
    <source>
        <dbReference type="ARBA" id="ARBA00006227"/>
    </source>
</evidence>
<reference evidence="6 7" key="1">
    <citation type="submission" date="2015-01" db="EMBL/GenBank/DDBJ databases">
        <title>Genome of allotetraploid Gossypium barbadense reveals genomic plasticity and fiber elongation in cotton evolution.</title>
        <authorList>
            <person name="Chen X."/>
            <person name="Liu X."/>
            <person name="Zhao B."/>
            <person name="Zheng H."/>
            <person name="Hu Y."/>
            <person name="Lu G."/>
            <person name="Yang C."/>
            <person name="Chen J."/>
            <person name="Shan C."/>
            <person name="Zhang L."/>
            <person name="Zhou Y."/>
            <person name="Wang L."/>
            <person name="Guo W."/>
            <person name="Bai Y."/>
            <person name="Ruan J."/>
            <person name="Shangguan X."/>
            <person name="Mao Y."/>
            <person name="Jiang J."/>
            <person name="Zhu Y."/>
            <person name="Lei J."/>
            <person name="Kang H."/>
            <person name="Chen S."/>
            <person name="He X."/>
            <person name="Wang R."/>
            <person name="Wang Y."/>
            <person name="Chen J."/>
            <person name="Wang L."/>
            <person name="Yu S."/>
            <person name="Wang B."/>
            <person name="Wei J."/>
            <person name="Song S."/>
            <person name="Lu X."/>
            <person name="Gao Z."/>
            <person name="Gu W."/>
            <person name="Deng X."/>
            <person name="Ma D."/>
            <person name="Wang S."/>
            <person name="Liang W."/>
            <person name="Fang L."/>
            <person name="Cai C."/>
            <person name="Zhu X."/>
            <person name="Zhou B."/>
            <person name="Zhang Y."/>
            <person name="Chen Z."/>
            <person name="Xu S."/>
            <person name="Zhu R."/>
            <person name="Wang S."/>
            <person name="Zhang T."/>
            <person name="Zhao G."/>
        </authorList>
    </citation>
    <scope>NUCLEOTIDE SEQUENCE [LARGE SCALE GENOMIC DNA]</scope>
    <source>
        <strain evidence="7">cv. Xinhai21</strain>
        <tissue evidence="6">Leaf</tissue>
    </source>
</reference>
<name>A0A2P5YU07_GOSBA</name>
<dbReference type="PANTHER" id="PTHR44259">
    <property type="entry name" value="OS07G0183000 PROTEIN-RELATED"/>
    <property type="match status" value="1"/>
</dbReference>
<dbReference type="OrthoDB" id="10298446at2759"/>
<proteinExistence type="inferred from homology"/>
<dbReference type="CDD" id="cd09917">
    <property type="entry name" value="F-box_SF"/>
    <property type="match status" value="1"/>
</dbReference>
<dbReference type="GO" id="GO:0006412">
    <property type="term" value="P:translation"/>
    <property type="evidence" value="ECO:0007669"/>
    <property type="project" value="InterPro"/>
</dbReference>
<dbReference type="AlphaFoldDB" id="A0A2P5YU07"/>
<dbReference type="GO" id="GO:1990904">
    <property type="term" value="C:ribonucleoprotein complex"/>
    <property type="evidence" value="ECO:0007669"/>
    <property type="project" value="UniProtKB-KW"/>
</dbReference>
<dbReference type="GO" id="GO:0003735">
    <property type="term" value="F:structural constituent of ribosome"/>
    <property type="evidence" value="ECO:0007669"/>
    <property type="project" value="InterPro"/>
</dbReference>
<dbReference type="InterPro" id="IPR036047">
    <property type="entry name" value="F-box-like_dom_sf"/>
</dbReference>
<dbReference type="InterPro" id="IPR036899">
    <property type="entry name" value="Ribosomal_uL13_sf"/>
</dbReference>
<evidence type="ECO:0000313" key="7">
    <source>
        <dbReference type="Proteomes" id="UP000239757"/>
    </source>
</evidence>
<dbReference type="Pfam" id="PF00572">
    <property type="entry name" value="Ribosomal_L13"/>
    <property type="match status" value="1"/>
</dbReference>
<dbReference type="Pfam" id="PF03478">
    <property type="entry name" value="Beta-prop_KIB1-4"/>
    <property type="match status" value="1"/>
</dbReference>
<accession>A0A2P5YU07</accession>
<keyword evidence="3" id="KW-0687">Ribonucleoprotein</keyword>
<feature type="domain" description="KIB1-4 beta-propeller" evidence="5">
    <location>
        <begin position="75"/>
        <end position="344"/>
    </location>
</feature>
<protein>
    <recommendedName>
        <fullName evidence="5">KIB1-4 beta-propeller domain-containing protein</fullName>
    </recommendedName>
</protein>
<evidence type="ECO:0000256" key="3">
    <source>
        <dbReference type="ARBA" id="ARBA00023274"/>
    </source>
</evidence>
<organism evidence="6 7">
    <name type="scientific">Gossypium barbadense</name>
    <name type="common">Sea Island cotton</name>
    <name type="synonym">Hibiscus barbadensis</name>
    <dbReference type="NCBI Taxonomy" id="3634"/>
    <lineage>
        <taxon>Eukaryota</taxon>
        <taxon>Viridiplantae</taxon>
        <taxon>Streptophyta</taxon>
        <taxon>Embryophyta</taxon>
        <taxon>Tracheophyta</taxon>
        <taxon>Spermatophyta</taxon>
        <taxon>Magnoliopsida</taxon>
        <taxon>eudicotyledons</taxon>
        <taxon>Gunneridae</taxon>
        <taxon>Pentapetalae</taxon>
        <taxon>rosids</taxon>
        <taxon>malvids</taxon>
        <taxon>Malvales</taxon>
        <taxon>Malvaceae</taxon>
        <taxon>Malvoideae</taxon>
        <taxon>Gossypium</taxon>
    </lineage>
</organism>
<dbReference type="InterPro" id="IPR050942">
    <property type="entry name" value="F-box_BR-signaling"/>
</dbReference>
<sequence length="497" mass="56834">MGNSVPDWEYLPKLCLLTVFEKIDEPISLVQFGAVSKYWHSLFNTFLDIKRRSSTNLVPMLMIPLKKSATKRKIYSLQAKSKIAEIEFPKPYTWRYCGSCYGWLATVDESFNITLSNPFENLSIRLPQFDSMAYDSGHYTYKILKVVLSEDPLLHPNNFVVVVIYSVYGRLAFYRPCQENWIYMDVDEDQSLFLDILFHKGLVYAIGHYNNLVWFDVNGVEDDESSKPPKLNTLVPTILRLENYSHRAYLVRSSMGNLYSIHKHLKFEEVGERSVHSIKKFTVFKLILDDENSRLLEKKEVQSIDGDIAFVGDNRTLAVSALDFPEGQPNSIYFTDDFIDTDTYEPFGPRDIPNFVEFLTIDGFEYLKENRPSLQSELLKTVAGSEEEFSGGRKRQSVWAQFSDGGGDGEGVQGKRNDAATAADGNMLEEKDPEALQKAYSGRPGGMKVETFNQLRQRIPERIIEHAVRGMLPKGRVVRNEKKLILDFICAHSAKLV</sequence>
<evidence type="ECO:0000256" key="2">
    <source>
        <dbReference type="ARBA" id="ARBA00022980"/>
    </source>
</evidence>
<dbReference type="InterPro" id="IPR005822">
    <property type="entry name" value="Ribosomal_uL13"/>
</dbReference>
<feature type="region of interest" description="Disordered" evidence="4">
    <location>
        <begin position="390"/>
        <end position="416"/>
    </location>
</feature>
<dbReference type="SUPFAM" id="SSF81383">
    <property type="entry name" value="F-box domain"/>
    <property type="match status" value="1"/>
</dbReference>
<comment type="similarity">
    <text evidence="1">Belongs to the universal ribosomal protein uL13 family.</text>
</comment>
<dbReference type="InterPro" id="IPR005174">
    <property type="entry name" value="KIB1-4_b-propeller"/>
</dbReference>
<evidence type="ECO:0000259" key="5">
    <source>
        <dbReference type="Pfam" id="PF03478"/>
    </source>
</evidence>
<dbReference type="PANTHER" id="PTHR44259:SF93">
    <property type="entry name" value="PROTEIN, PUTATIVE (DUF295)-RELATED"/>
    <property type="match status" value="1"/>
</dbReference>
<dbReference type="Gene3D" id="3.90.1180.10">
    <property type="entry name" value="Ribosomal protein L13"/>
    <property type="match status" value="1"/>
</dbReference>
<dbReference type="Proteomes" id="UP000239757">
    <property type="component" value="Unassembled WGS sequence"/>
</dbReference>
<evidence type="ECO:0000313" key="6">
    <source>
        <dbReference type="EMBL" id="PPS19052.1"/>
    </source>
</evidence>
<dbReference type="EMBL" id="KZ662793">
    <property type="protein sequence ID" value="PPS19052.1"/>
    <property type="molecule type" value="Genomic_DNA"/>
</dbReference>
<keyword evidence="2" id="KW-0689">Ribosomal protein</keyword>
<gene>
    <name evidence="6" type="ORF">GOBAR_AA01545</name>
</gene>
<dbReference type="GO" id="GO:0005840">
    <property type="term" value="C:ribosome"/>
    <property type="evidence" value="ECO:0007669"/>
    <property type="project" value="UniProtKB-KW"/>
</dbReference>